<evidence type="ECO:0000256" key="1">
    <source>
        <dbReference type="ARBA" id="ARBA00005184"/>
    </source>
</evidence>
<dbReference type="InterPro" id="IPR000070">
    <property type="entry name" value="Pectinesterase_cat"/>
</dbReference>
<dbReference type="AlphaFoldDB" id="A0AA38SIW8"/>
<name>A0AA38SIW8_9ASTR</name>
<sequence length="108" mass="12325">MYGDRENKAMITGPVFYHCRFKGYQGTLFAFANKQFYKECHIFRNIDFISSDALSIVHDCGTFLQRSHPGGSLLVMANGRKLGNEPMGFSLQDYKIIVSQDLKHILTQ</sequence>
<keyword evidence="2" id="KW-0378">Hydrolase</keyword>
<protein>
    <recommendedName>
        <fullName evidence="6">Pectinesterase catalytic domain-containing protein</fullName>
    </recommendedName>
</protein>
<comment type="catalytic activity">
    <reaction evidence="5">
        <text>[(1-&gt;4)-alpha-D-galacturonosyl methyl ester](n) + n H2O = [(1-&gt;4)-alpha-D-galacturonosyl](n) + n methanol + n H(+)</text>
        <dbReference type="Rhea" id="RHEA:22380"/>
        <dbReference type="Rhea" id="RHEA-COMP:14570"/>
        <dbReference type="Rhea" id="RHEA-COMP:14573"/>
        <dbReference type="ChEBI" id="CHEBI:15377"/>
        <dbReference type="ChEBI" id="CHEBI:15378"/>
        <dbReference type="ChEBI" id="CHEBI:17790"/>
        <dbReference type="ChEBI" id="CHEBI:140522"/>
        <dbReference type="ChEBI" id="CHEBI:140523"/>
        <dbReference type="EC" id="3.1.1.11"/>
    </reaction>
</comment>
<dbReference type="InterPro" id="IPR011050">
    <property type="entry name" value="Pectin_lyase_fold/virulence"/>
</dbReference>
<dbReference type="PANTHER" id="PTHR31707">
    <property type="entry name" value="PECTINESTERASE"/>
    <property type="match status" value="1"/>
</dbReference>
<dbReference type="SUPFAM" id="SSF51126">
    <property type="entry name" value="Pectin lyase-like"/>
    <property type="match status" value="1"/>
</dbReference>
<evidence type="ECO:0000259" key="6">
    <source>
        <dbReference type="Pfam" id="PF01095"/>
    </source>
</evidence>
<reference evidence="7" key="1">
    <citation type="submission" date="2023-03" db="EMBL/GenBank/DDBJ databases">
        <title>Chromosome-scale reference genome and RAD-based genetic map of yellow starthistle (Centaurea solstitialis) reveal putative structural variation and QTLs associated with invader traits.</title>
        <authorList>
            <person name="Reatini B."/>
            <person name="Cang F.A."/>
            <person name="Jiang Q."/>
            <person name="Mckibben M.T.W."/>
            <person name="Barker M.S."/>
            <person name="Rieseberg L.H."/>
            <person name="Dlugosch K.M."/>
        </authorList>
    </citation>
    <scope>NUCLEOTIDE SEQUENCE</scope>
    <source>
        <strain evidence="7">CAN-66</strain>
        <tissue evidence="7">Leaf</tissue>
    </source>
</reference>
<dbReference type="Gene3D" id="2.160.20.10">
    <property type="entry name" value="Single-stranded right-handed beta-helix, Pectin lyase-like"/>
    <property type="match status" value="1"/>
</dbReference>
<dbReference type="EMBL" id="JARYMX010000007">
    <property type="protein sequence ID" value="KAJ9539673.1"/>
    <property type="molecule type" value="Genomic_DNA"/>
</dbReference>
<evidence type="ECO:0000256" key="4">
    <source>
        <dbReference type="ARBA" id="ARBA00023316"/>
    </source>
</evidence>
<proteinExistence type="predicted"/>
<accession>A0AA38SIW8</accession>
<evidence type="ECO:0000313" key="7">
    <source>
        <dbReference type="EMBL" id="KAJ9539673.1"/>
    </source>
</evidence>
<dbReference type="Proteomes" id="UP001172457">
    <property type="component" value="Chromosome 7"/>
</dbReference>
<evidence type="ECO:0000256" key="3">
    <source>
        <dbReference type="ARBA" id="ARBA00023085"/>
    </source>
</evidence>
<dbReference type="GO" id="GO:0042545">
    <property type="term" value="P:cell wall modification"/>
    <property type="evidence" value="ECO:0007669"/>
    <property type="project" value="InterPro"/>
</dbReference>
<dbReference type="GO" id="GO:0030599">
    <property type="term" value="F:pectinesterase activity"/>
    <property type="evidence" value="ECO:0007669"/>
    <property type="project" value="UniProtKB-EC"/>
</dbReference>
<gene>
    <name evidence="7" type="ORF">OSB04_026179</name>
</gene>
<organism evidence="7 8">
    <name type="scientific">Centaurea solstitialis</name>
    <name type="common">yellow star-thistle</name>
    <dbReference type="NCBI Taxonomy" id="347529"/>
    <lineage>
        <taxon>Eukaryota</taxon>
        <taxon>Viridiplantae</taxon>
        <taxon>Streptophyta</taxon>
        <taxon>Embryophyta</taxon>
        <taxon>Tracheophyta</taxon>
        <taxon>Spermatophyta</taxon>
        <taxon>Magnoliopsida</taxon>
        <taxon>eudicotyledons</taxon>
        <taxon>Gunneridae</taxon>
        <taxon>Pentapetalae</taxon>
        <taxon>asterids</taxon>
        <taxon>campanulids</taxon>
        <taxon>Asterales</taxon>
        <taxon>Asteraceae</taxon>
        <taxon>Carduoideae</taxon>
        <taxon>Cardueae</taxon>
        <taxon>Centaureinae</taxon>
        <taxon>Centaurea</taxon>
    </lineage>
</organism>
<comment type="pathway">
    <text evidence="1">Glycan metabolism; pectin degradation; 2-dehydro-3-deoxy-D-gluconate from pectin: step 1/5.</text>
</comment>
<keyword evidence="4" id="KW-0961">Cell wall biogenesis/degradation</keyword>
<evidence type="ECO:0000313" key="8">
    <source>
        <dbReference type="Proteomes" id="UP001172457"/>
    </source>
</evidence>
<dbReference type="InterPro" id="IPR012334">
    <property type="entry name" value="Pectin_lyas_fold"/>
</dbReference>
<feature type="domain" description="Pectinesterase catalytic" evidence="6">
    <location>
        <begin position="15"/>
        <end position="104"/>
    </location>
</feature>
<evidence type="ECO:0000256" key="5">
    <source>
        <dbReference type="ARBA" id="ARBA00047928"/>
    </source>
</evidence>
<keyword evidence="8" id="KW-1185">Reference proteome</keyword>
<comment type="caution">
    <text evidence="7">The sequence shown here is derived from an EMBL/GenBank/DDBJ whole genome shotgun (WGS) entry which is preliminary data.</text>
</comment>
<dbReference type="Pfam" id="PF01095">
    <property type="entry name" value="Pectinesterase"/>
    <property type="match status" value="1"/>
</dbReference>
<keyword evidence="3" id="KW-0063">Aspartyl esterase</keyword>
<evidence type="ECO:0000256" key="2">
    <source>
        <dbReference type="ARBA" id="ARBA00022801"/>
    </source>
</evidence>